<proteinExistence type="predicted"/>
<evidence type="ECO:0000256" key="1">
    <source>
        <dbReference type="SAM" id="Phobius"/>
    </source>
</evidence>
<gene>
    <name evidence="2" type="ORF">HMPREF9309_00086</name>
</gene>
<name>S3XLI3_9BACT</name>
<sequence length="138" mass="16728">MQEFDLLKELKDIKGISEIDLSFLYPWIFLILILFLIAIFCLFKIIFMPRYKKIKKISKKELAFNELKSIDFKNEKESIYQFSQNFPYFLDENNKDKFNEINKKLEIYKYKKDTPTLDKILKNEILNLIKSLKPKDIK</sequence>
<dbReference type="EMBL" id="AGYD01000001">
    <property type="protein sequence ID" value="EPH10307.1"/>
    <property type="molecule type" value="Genomic_DNA"/>
</dbReference>
<dbReference type="AlphaFoldDB" id="S3XLI3"/>
<reference evidence="2 3" key="1">
    <citation type="submission" date="2013-06" db="EMBL/GenBank/DDBJ databases">
        <title>The Genome Sequence of Campylobacter ureolyticus ACS-301-V-SCH3B.</title>
        <authorList>
            <consortium name="The Broad Institute Genomics Platform"/>
            <person name="Earl A."/>
            <person name="Ward D."/>
            <person name="Feldgarden M."/>
            <person name="Gevers D."/>
            <person name="Saerens B."/>
            <person name="Vaneechoutte M."/>
            <person name="Walker B."/>
            <person name="Young S."/>
            <person name="Zeng Q."/>
            <person name="Gargeya S."/>
            <person name="Fitzgerald M."/>
            <person name="Haas B."/>
            <person name="Abouelleil A."/>
            <person name="Allen A.W."/>
            <person name="Alvarado L."/>
            <person name="Arachchi H.M."/>
            <person name="Berlin A.M."/>
            <person name="Chapman S.B."/>
            <person name="Gainer-Dewar J."/>
            <person name="Goldberg J."/>
            <person name="Griggs A."/>
            <person name="Gujja S."/>
            <person name="Hansen M."/>
            <person name="Howarth C."/>
            <person name="Imamovic A."/>
            <person name="Ireland A."/>
            <person name="Larimer J."/>
            <person name="McCowan C."/>
            <person name="Murphy C."/>
            <person name="Pearson M."/>
            <person name="Poon T.W."/>
            <person name="Priest M."/>
            <person name="Roberts A."/>
            <person name="Saif S."/>
            <person name="Shea T."/>
            <person name="Sisk P."/>
            <person name="Sykes S."/>
            <person name="Wortman J."/>
            <person name="Nusbaum C."/>
            <person name="Birren B."/>
        </authorList>
    </citation>
    <scope>NUCLEOTIDE SEQUENCE [LARGE SCALE GENOMIC DNA]</scope>
    <source>
        <strain evidence="2 3">ACS-301-V-Sch3b</strain>
    </source>
</reference>
<comment type="caution">
    <text evidence="2">The sequence shown here is derived from an EMBL/GenBank/DDBJ whole genome shotgun (WGS) entry which is preliminary data.</text>
</comment>
<dbReference type="HOGENOM" id="CLU_1851436_0_0_7"/>
<dbReference type="RefSeq" id="WP_016645942.1">
    <property type="nucleotide sequence ID" value="NZ_KE340326.1"/>
</dbReference>
<keyword evidence="1" id="KW-0472">Membrane</keyword>
<accession>S3XLI3</accession>
<dbReference type="PATRIC" id="fig|883165.3.peg.89"/>
<keyword evidence="1" id="KW-0812">Transmembrane</keyword>
<organism evidence="2 3">
    <name type="scientific">Campylobacter ureolyticus ACS-301-V-Sch3b</name>
    <dbReference type="NCBI Taxonomy" id="883165"/>
    <lineage>
        <taxon>Bacteria</taxon>
        <taxon>Pseudomonadati</taxon>
        <taxon>Campylobacterota</taxon>
        <taxon>Epsilonproteobacteria</taxon>
        <taxon>Campylobacterales</taxon>
        <taxon>Campylobacteraceae</taxon>
        <taxon>Campylobacter</taxon>
    </lineage>
</organism>
<evidence type="ECO:0000313" key="2">
    <source>
        <dbReference type="EMBL" id="EPH10307.1"/>
    </source>
</evidence>
<keyword evidence="3" id="KW-1185">Reference proteome</keyword>
<feature type="transmembrane region" description="Helical" evidence="1">
    <location>
        <begin position="24"/>
        <end position="47"/>
    </location>
</feature>
<protein>
    <submittedName>
        <fullName evidence="2">Uncharacterized protein</fullName>
    </submittedName>
</protein>
<keyword evidence="1" id="KW-1133">Transmembrane helix</keyword>
<evidence type="ECO:0000313" key="3">
    <source>
        <dbReference type="Proteomes" id="UP000014539"/>
    </source>
</evidence>
<dbReference type="Proteomes" id="UP000014539">
    <property type="component" value="Unassembled WGS sequence"/>
</dbReference>